<proteinExistence type="predicted"/>
<keyword evidence="2" id="KW-1185">Reference proteome</keyword>
<protein>
    <submittedName>
        <fullName evidence="1">Uncharacterized protein</fullName>
    </submittedName>
</protein>
<evidence type="ECO:0000313" key="2">
    <source>
        <dbReference type="Proteomes" id="UP000479000"/>
    </source>
</evidence>
<dbReference type="Proteomes" id="UP000479000">
    <property type="component" value="Unassembled WGS sequence"/>
</dbReference>
<organism evidence="1 2">
    <name type="scientific">Nesidiocoris tenuis</name>
    <dbReference type="NCBI Taxonomy" id="355587"/>
    <lineage>
        <taxon>Eukaryota</taxon>
        <taxon>Metazoa</taxon>
        <taxon>Ecdysozoa</taxon>
        <taxon>Arthropoda</taxon>
        <taxon>Hexapoda</taxon>
        <taxon>Insecta</taxon>
        <taxon>Pterygota</taxon>
        <taxon>Neoptera</taxon>
        <taxon>Paraneoptera</taxon>
        <taxon>Hemiptera</taxon>
        <taxon>Heteroptera</taxon>
        <taxon>Panheteroptera</taxon>
        <taxon>Cimicomorpha</taxon>
        <taxon>Miridae</taxon>
        <taxon>Dicyphina</taxon>
        <taxon>Nesidiocoris</taxon>
    </lineage>
</organism>
<dbReference type="AlphaFoldDB" id="A0A6H5HVR1"/>
<dbReference type="EMBL" id="CADCXU010035609">
    <property type="protein sequence ID" value="CAB0020708.1"/>
    <property type="molecule type" value="Genomic_DNA"/>
</dbReference>
<sequence>MRSRVRPFRKSQVSIPCIRHPQGPGLRPEDLEHPHLLKEGEDVLGGHPLSCFRLEESTTKVPKACISGGWAVAEEVLRSLLPPAAEPTFCYLFQSHLIQMVPERAMPSEDSTKIGKI</sequence>
<name>A0A6H5HVR1_9HEMI</name>
<evidence type="ECO:0000313" key="1">
    <source>
        <dbReference type="EMBL" id="CAB0020708.1"/>
    </source>
</evidence>
<gene>
    <name evidence="1" type="ORF">NTEN_LOCUS24277</name>
</gene>
<reference evidence="1 2" key="1">
    <citation type="submission" date="2020-02" db="EMBL/GenBank/DDBJ databases">
        <authorList>
            <person name="Ferguson B K."/>
        </authorList>
    </citation>
    <scope>NUCLEOTIDE SEQUENCE [LARGE SCALE GENOMIC DNA]</scope>
</reference>
<accession>A0A6H5HVR1</accession>